<dbReference type="EMBL" id="PXNQ02000001">
    <property type="protein sequence ID" value="RNF36092.1"/>
    <property type="molecule type" value="Genomic_DNA"/>
</dbReference>
<dbReference type="SUPFAM" id="SSF81340">
    <property type="entry name" value="Clc chloride channel"/>
    <property type="match status" value="1"/>
</dbReference>
<dbReference type="Proteomes" id="UP000238137">
    <property type="component" value="Unassembled WGS sequence"/>
</dbReference>
<accession>A0A422R1L1</accession>
<feature type="transmembrane region" description="Helical" evidence="1">
    <location>
        <begin position="39"/>
        <end position="57"/>
    </location>
</feature>
<dbReference type="InterPro" id="IPR014743">
    <property type="entry name" value="Cl-channel_core"/>
</dbReference>
<keyword evidence="1" id="KW-0472">Membrane</keyword>
<evidence type="ECO:0000256" key="1">
    <source>
        <dbReference type="SAM" id="Phobius"/>
    </source>
</evidence>
<gene>
    <name evidence="2" type="ORF">A7A09_001430</name>
</gene>
<keyword evidence="1" id="KW-1133">Transmembrane helix</keyword>
<protein>
    <submittedName>
        <fullName evidence="2">Uncharacterized protein</fullName>
    </submittedName>
</protein>
<dbReference type="AlphaFoldDB" id="A0A422R1L1"/>
<name>A0A422R1L1_9RHOB</name>
<evidence type="ECO:0000313" key="2">
    <source>
        <dbReference type="EMBL" id="RNF36092.1"/>
    </source>
</evidence>
<feature type="transmembrane region" description="Helical" evidence="1">
    <location>
        <begin position="12"/>
        <end position="33"/>
    </location>
</feature>
<dbReference type="RefSeq" id="WP_148043600.1">
    <property type="nucleotide sequence ID" value="NZ_PXNQ02000001.1"/>
</dbReference>
<evidence type="ECO:0000313" key="3">
    <source>
        <dbReference type="Proteomes" id="UP000238137"/>
    </source>
</evidence>
<organism evidence="2 3">
    <name type="scientific">Paracoccus methylarcula</name>
    <dbReference type="NCBI Taxonomy" id="72022"/>
    <lineage>
        <taxon>Bacteria</taxon>
        <taxon>Pseudomonadati</taxon>
        <taxon>Pseudomonadota</taxon>
        <taxon>Alphaproteobacteria</taxon>
        <taxon>Rhodobacterales</taxon>
        <taxon>Paracoccaceae</taxon>
        <taxon>Paracoccus</taxon>
    </lineage>
</organism>
<proteinExistence type="predicted"/>
<keyword evidence="1" id="KW-0812">Transmembrane</keyword>
<feature type="transmembrane region" description="Helical" evidence="1">
    <location>
        <begin position="83"/>
        <end position="100"/>
    </location>
</feature>
<dbReference type="OrthoDB" id="2729535at2"/>
<comment type="caution">
    <text evidence="2">The sequence shown here is derived from an EMBL/GenBank/DDBJ whole genome shotgun (WGS) entry which is preliminary data.</text>
</comment>
<sequence length="176" mass="18022">MIRGVIAVSYGFIAGMTAASVLWGMGLVSHLVWSGPETPWYIFVVILAGGGIIALLRSRSDGIGLSRQIALAHQPAATQIRKTGILALTAVIAVGFGGAVGPEAGILAVVAELSVLVTALLARLHHPVDMVGEIGAAGALGGLYGSPPGGACCWERSSKPRNGSYLPLRWPDSQAS</sequence>
<reference evidence="2" key="1">
    <citation type="submission" date="2018-05" db="EMBL/GenBank/DDBJ databases">
        <title>Reclassification of Methylarcula marina and Methylarcula terricola as Paracoccus methylarcula sp.nov., comb.nov. and Paracoccus terricola comb.nov.</title>
        <authorList>
            <person name="Shmareva M.N."/>
            <person name="Doronina N.V."/>
            <person name="Vasilenko O.V."/>
            <person name="Tarlachkov S.V."/>
            <person name="Trotsenko Y.A."/>
        </authorList>
    </citation>
    <scope>NUCLEOTIDE SEQUENCE [LARGE SCALE GENOMIC DNA]</scope>
    <source>
        <strain evidence="2">VKM B-2159</strain>
    </source>
</reference>
<keyword evidence="3" id="KW-1185">Reference proteome</keyword>